<dbReference type="AlphaFoldDB" id="A0AA48GRJ9"/>
<evidence type="ECO:0000313" key="2">
    <source>
        <dbReference type="Proteomes" id="UP001228113"/>
    </source>
</evidence>
<dbReference type="KEGG" id="msea:METESE_12300"/>
<name>A0AA48GRJ9_9BACT</name>
<dbReference type="EMBL" id="AP027081">
    <property type="protein sequence ID" value="BDU76272.1"/>
    <property type="molecule type" value="Genomic_DNA"/>
</dbReference>
<accession>A0AA48GRJ9</accession>
<evidence type="ECO:0000313" key="1">
    <source>
        <dbReference type="EMBL" id="BDU76272.1"/>
    </source>
</evidence>
<gene>
    <name evidence="1" type="ORF">METESE_12300</name>
</gene>
<organism evidence="1 2">
    <name type="scientific">Mesoterricola sediminis</name>
    <dbReference type="NCBI Taxonomy" id="2927980"/>
    <lineage>
        <taxon>Bacteria</taxon>
        <taxon>Pseudomonadati</taxon>
        <taxon>Acidobacteriota</taxon>
        <taxon>Holophagae</taxon>
        <taxon>Holophagales</taxon>
        <taxon>Holophagaceae</taxon>
        <taxon>Mesoterricola</taxon>
    </lineage>
</organism>
<proteinExistence type="predicted"/>
<dbReference type="Proteomes" id="UP001228113">
    <property type="component" value="Chromosome"/>
</dbReference>
<reference evidence="1" key="1">
    <citation type="journal article" date="2023" name="Int. J. Syst. Evol. Microbiol.">
        <title>Mesoterricola silvestris gen. nov., sp. nov., Mesoterricola sediminis sp. nov., Geothrix oryzae sp. nov., Geothrix edaphica sp. nov., Geothrix rubra sp. nov., and Geothrix limicola sp. nov., six novel members of Acidobacteriota isolated from soils.</title>
        <authorList>
            <person name="Itoh H."/>
            <person name="Sugisawa Y."/>
            <person name="Mise K."/>
            <person name="Xu Z."/>
            <person name="Kuniyasu M."/>
            <person name="Ushijima N."/>
            <person name="Kawano K."/>
            <person name="Kobayashi E."/>
            <person name="Shiratori Y."/>
            <person name="Masuda Y."/>
            <person name="Senoo K."/>
        </authorList>
    </citation>
    <scope>NUCLEOTIDE SEQUENCE</scope>
    <source>
        <strain evidence="1">W786</strain>
    </source>
</reference>
<keyword evidence="2" id="KW-1185">Reference proteome</keyword>
<sequence length="79" mass="8835">MTRKGRKPTWKILDRGDVPDPTLEFAMLTCLGCGAEAELPVVGLAIAQIHQGLVFDIGPHAVPKRIQCRRCRRFYETGE</sequence>
<protein>
    <submittedName>
        <fullName evidence="1">Uncharacterized protein</fullName>
    </submittedName>
</protein>